<evidence type="ECO:0000256" key="5">
    <source>
        <dbReference type="SAM" id="MobiDB-lite"/>
    </source>
</evidence>
<dbReference type="Proteomes" id="UP001165082">
    <property type="component" value="Unassembled WGS sequence"/>
</dbReference>
<reference evidence="7" key="1">
    <citation type="submission" date="2022-07" db="EMBL/GenBank/DDBJ databases">
        <title>Genome analysis of Parmales, a sister group of diatoms, reveals the evolutionary specialization of diatoms from phago-mixotrophs to photoautotrophs.</title>
        <authorList>
            <person name="Ban H."/>
            <person name="Sato S."/>
            <person name="Yoshikawa S."/>
            <person name="Kazumasa Y."/>
            <person name="Nakamura Y."/>
            <person name="Ichinomiya M."/>
            <person name="Saitoh K."/>
            <person name="Sato N."/>
            <person name="Blanc-Mathieu R."/>
            <person name="Endo H."/>
            <person name="Kuwata A."/>
            <person name="Ogata H."/>
        </authorList>
    </citation>
    <scope>NUCLEOTIDE SEQUENCE</scope>
</reference>
<dbReference type="Pfam" id="PF06839">
    <property type="entry name" value="Zn_ribbon_GRF"/>
    <property type="match status" value="1"/>
</dbReference>
<evidence type="ECO:0000256" key="4">
    <source>
        <dbReference type="PROSITE-ProRule" id="PRU01343"/>
    </source>
</evidence>
<proteinExistence type="predicted"/>
<dbReference type="AlphaFoldDB" id="A0A9W7L1M7"/>
<feature type="domain" description="GRF-type" evidence="6">
    <location>
        <begin position="65"/>
        <end position="106"/>
    </location>
</feature>
<evidence type="ECO:0000313" key="7">
    <source>
        <dbReference type="EMBL" id="GMI20235.1"/>
    </source>
</evidence>
<keyword evidence="2 4" id="KW-0863">Zinc-finger</keyword>
<evidence type="ECO:0000259" key="6">
    <source>
        <dbReference type="PROSITE" id="PS51999"/>
    </source>
</evidence>
<sequence length="293" mass="32180">MPTATTTTTTTTTNAGRVYKSSNTYANPDLPSAGRVAPNKHLKVGGSSGYVLPPDDYEVDTSPLCQCNMHGKELTVSTNKNGNKGKKFYACNNDRSCNFFEWSEAWRTKQFNEKLVLEAEAASGEVLTIRRKKGQFSSPEKNRVGPIVSASYKMNNPPPSLKEVEPLLATAVSYCFEFQLNLSFRLIVSPHPMPAPPPQSMSTEFNWSRVYFSPELNSDVCLTVTTDYVPGSLCETRLGFVTPLLKDEGRACIFSVKLTDGVVEAHRRALDIEASAGTFAKLFARALNEDVVG</sequence>
<dbReference type="OrthoDB" id="2530306at2759"/>
<evidence type="ECO:0000256" key="2">
    <source>
        <dbReference type="ARBA" id="ARBA00022771"/>
    </source>
</evidence>
<organism evidence="7 8">
    <name type="scientific">Triparma retinervis</name>
    <dbReference type="NCBI Taxonomy" id="2557542"/>
    <lineage>
        <taxon>Eukaryota</taxon>
        <taxon>Sar</taxon>
        <taxon>Stramenopiles</taxon>
        <taxon>Ochrophyta</taxon>
        <taxon>Bolidophyceae</taxon>
        <taxon>Parmales</taxon>
        <taxon>Triparmaceae</taxon>
        <taxon>Triparma</taxon>
    </lineage>
</organism>
<dbReference type="InterPro" id="IPR010666">
    <property type="entry name" value="Znf_GRF"/>
</dbReference>
<protein>
    <recommendedName>
        <fullName evidence="6">GRF-type domain-containing protein</fullName>
    </recommendedName>
</protein>
<dbReference type="PROSITE" id="PS51999">
    <property type="entry name" value="ZF_GRF"/>
    <property type="match status" value="1"/>
</dbReference>
<keyword evidence="8" id="KW-1185">Reference proteome</keyword>
<accession>A0A9W7L1M7</accession>
<dbReference type="EMBL" id="BRXZ01008038">
    <property type="protein sequence ID" value="GMI20235.1"/>
    <property type="molecule type" value="Genomic_DNA"/>
</dbReference>
<name>A0A9W7L1M7_9STRA</name>
<evidence type="ECO:0000313" key="8">
    <source>
        <dbReference type="Proteomes" id="UP001165082"/>
    </source>
</evidence>
<evidence type="ECO:0000256" key="1">
    <source>
        <dbReference type="ARBA" id="ARBA00022723"/>
    </source>
</evidence>
<feature type="non-terminal residue" evidence="7">
    <location>
        <position position="293"/>
    </location>
</feature>
<feature type="region of interest" description="Disordered" evidence="5">
    <location>
        <begin position="19"/>
        <end position="39"/>
    </location>
</feature>
<evidence type="ECO:0000256" key="3">
    <source>
        <dbReference type="ARBA" id="ARBA00022833"/>
    </source>
</evidence>
<gene>
    <name evidence="7" type="ORF">TrRE_jg4531</name>
</gene>
<dbReference type="GO" id="GO:0008270">
    <property type="term" value="F:zinc ion binding"/>
    <property type="evidence" value="ECO:0007669"/>
    <property type="project" value="UniProtKB-KW"/>
</dbReference>
<comment type="caution">
    <text evidence="7">The sequence shown here is derived from an EMBL/GenBank/DDBJ whole genome shotgun (WGS) entry which is preliminary data.</text>
</comment>
<keyword evidence="3" id="KW-0862">Zinc</keyword>
<keyword evidence="1" id="KW-0479">Metal-binding</keyword>